<dbReference type="OrthoDB" id="6409448at2759"/>
<sequence>MSRPTCLNKANEKEVDERLCDIAARPLPEIKECNSHKCPPVRIALGIVGANIAPDGGLTLIKNIRVSYKE</sequence>
<evidence type="ECO:0000313" key="2">
    <source>
        <dbReference type="Proteomes" id="UP000499080"/>
    </source>
</evidence>
<proteinExistence type="predicted"/>
<accession>A0A4Y2SVZ1</accession>
<dbReference type="AlphaFoldDB" id="A0A4Y2SVZ1"/>
<name>A0A4Y2SVZ1_ARAVE</name>
<gene>
    <name evidence="1" type="ORF">AVEN_16229_1</name>
</gene>
<dbReference type="EMBL" id="BGPR01024364">
    <property type="protein sequence ID" value="GBN92407.1"/>
    <property type="molecule type" value="Genomic_DNA"/>
</dbReference>
<dbReference type="Proteomes" id="UP000499080">
    <property type="component" value="Unassembled WGS sequence"/>
</dbReference>
<keyword evidence="2" id="KW-1185">Reference proteome</keyword>
<evidence type="ECO:0000313" key="1">
    <source>
        <dbReference type="EMBL" id="GBN92407.1"/>
    </source>
</evidence>
<organism evidence="1 2">
    <name type="scientific">Araneus ventricosus</name>
    <name type="common">Orbweaver spider</name>
    <name type="synonym">Epeira ventricosa</name>
    <dbReference type="NCBI Taxonomy" id="182803"/>
    <lineage>
        <taxon>Eukaryota</taxon>
        <taxon>Metazoa</taxon>
        <taxon>Ecdysozoa</taxon>
        <taxon>Arthropoda</taxon>
        <taxon>Chelicerata</taxon>
        <taxon>Arachnida</taxon>
        <taxon>Araneae</taxon>
        <taxon>Araneomorphae</taxon>
        <taxon>Entelegynae</taxon>
        <taxon>Araneoidea</taxon>
        <taxon>Araneidae</taxon>
        <taxon>Araneus</taxon>
    </lineage>
</organism>
<protein>
    <submittedName>
        <fullName evidence="1">Uncharacterized protein</fullName>
    </submittedName>
</protein>
<reference evidence="1 2" key="1">
    <citation type="journal article" date="2019" name="Sci. Rep.">
        <title>Orb-weaving spider Araneus ventricosus genome elucidates the spidroin gene catalogue.</title>
        <authorList>
            <person name="Kono N."/>
            <person name="Nakamura H."/>
            <person name="Ohtoshi R."/>
            <person name="Moran D.A.P."/>
            <person name="Shinohara A."/>
            <person name="Yoshida Y."/>
            <person name="Fujiwara M."/>
            <person name="Mori M."/>
            <person name="Tomita M."/>
            <person name="Arakawa K."/>
        </authorList>
    </citation>
    <scope>NUCLEOTIDE SEQUENCE [LARGE SCALE GENOMIC DNA]</scope>
</reference>
<comment type="caution">
    <text evidence="1">The sequence shown here is derived from an EMBL/GenBank/DDBJ whole genome shotgun (WGS) entry which is preliminary data.</text>
</comment>